<dbReference type="STRING" id="77166.N6SRM7"/>
<feature type="transmembrane region" description="Helical" evidence="7">
    <location>
        <begin position="406"/>
        <end position="427"/>
    </location>
</feature>
<feature type="transmembrane region" description="Helical" evidence="7">
    <location>
        <begin position="372"/>
        <end position="394"/>
    </location>
</feature>
<evidence type="ECO:0000313" key="10">
    <source>
        <dbReference type="Proteomes" id="UP000030742"/>
    </source>
</evidence>
<dbReference type="OrthoDB" id="10041630at2759"/>
<feature type="transmembrane region" description="Helical" evidence="7">
    <location>
        <begin position="301"/>
        <end position="320"/>
    </location>
</feature>
<feature type="transmembrane region" description="Helical" evidence="7">
    <location>
        <begin position="183"/>
        <end position="201"/>
    </location>
</feature>
<evidence type="ECO:0000256" key="7">
    <source>
        <dbReference type="SAM" id="Phobius"/>
    </source>
</evidence>
<keyword evidence="4 7" id="KW-1133">Transmembrane helix</keyword>
<reference evidence="8 10" key="1">
    <citation type="journal article" date="2013" name="Genome Biol.">
        <title>Draft genome of the mountain pine beetle, Dendroctonus ponderosae Hopkins, a major forest pest.</title>
        <authorList>
            <person name="Keeling C.I."/>
            <person name="Yuen M.M."/>
            <person name="Liao N.Y."/>
            <person name="Docking T.R."/>
            <person name="Chan S.K."/>
            <person name="Taylor G.A."/>
            <person name="Palmquist D.L."/>
            <person name="Jackman S.D."/>
            <person name="Nguyen A."/>
            <person name="Li M."/>
            <person name="Henderson H."/>
            <person name="Janes J.K."/>
            <person name="Zhao Y."/>
            <person name="Pandoh P."/>
            <person name="Moore R."/>
            <person name="Sperling F.A."/>
            <person name="Huber D.P."/>
            <person name="Birol I."/>
            <person name="Jones S.J."/>
            <person name="Bohlmann J."/>
        </authorList>
    </citation>
    <scope>NUCLEOTIDE SEQUENCE</scope>
</reference>
<evidence type="ECO:0000256" key="2">
    <source>
        <dbReference type="ARBA" id="ARBA00007863"/>
    </source>
</evidence>
<organism evidence="8">
    <name type="scientific">Dendroctonus ponderosae</name>
    <name type="common">Mountain pine beetle</name>
    <dbReference type="NCBI Taxonomy" id="77166"/>
    <lineage>
        <taxon>Eukaryota</taxon>
        <taxon>Metazoa</taxon>
        <taxon>Ecdysozoa</taxon>
        <taxon>Arthropoda</taxon>
        <taxon>Hexapoda</taxon>
        <taxon>Insecta</taxon>
        <taxon>Pterygota</taxon>
        <taxon>Neoptera</taxon>
        <taxon>Endopterygota</taxon>
        <taxon>Coleoptera</taxon>
        <taxon>Polyphaga</taxon>
        <taxon>Cucujiformia</taxon>
        <taxon>Curculionidae</taxon>
        <taxon>Scolytinae</taxon>
        <taxon>Dendroctonus</taxon>
    </lineage>
</organism>
<feature type="transmembrane region" description="Helical" evidence="7">
    <location>
        <begin position="213"/>
        <end position="232"/>
    </location>
</feature>
<keyword evidence="5 7" id="KW-0472">Membrane</keyword>
<evidence type="ECO:0000256" key="6">
    <source>
        <dbReference type="ARBA" id="ARBA00040744"/>
    </source>
</evidence>
<dbReference type="PANTHER" id="PTHR23051:SF0">
    <property type="entry name" value="SOLUTE CARRIER FAMILY 35 MEMBER F5"/>
    <property type="match status" value="1"/>
</dbReference>
<dbReference type="EMBL" id="KB632046">
    <property type="protein sequence ID" value="ERL88283.1"/>
    <property type="molecule type" value="Genomic_DNA"/>
</dbReference>
<dbReference type="AlphaFoldDB" id="N6SRM7"/>
<feature type="transmembrane region" description="Helical" evidence="7">
    <location>
        <begin position="244"/>
        <end position="262"/>
    </location>
</feature>
<comment type="subcellular location">
    <subcellularLocation>
        <location evidence="1">Membrane</location>
        <topology evidence="1">Multi-pass membrane protein</topology>
    </subcellularLocation>
</comment>
<protein>
    <recommendedName>
        <fullName evidence="6">Solute carrier family 35 member F5</fullName>
    </recommendedName>
</protein>
<accession>N6SRM7</accession>
<dbReference type="InterPro" id="IPR037185">
    <property type="entry name" value="EmrE-like"/>
</dbReference>
<sequence length="474" mass="52527">MDSGALTVLTKSQRIVFGLVVLILVDMISVSLSKLTKQIYNEETLEKPFFCTYVKASMFTCYLLGFLCWHPWRDAFCARPNNYDFLDSEPEEDHADEAVSGKLSTPIFVPVKLAERDSLDKSSGTESDDSSLRYVRFSKVAEVRHLSEVEAADALLARLSYQASMRAGEIAKRATLKLPVEQVAKIALIFCLLWFAANYTYQVSLLKTQAGLVNLLSSTSSFFTLLLASIYPSSTADKFTISKLAAVILSILGVLLLSLSDIKQEANIPTGAVLGLVSAVFYAAYLVFLKRTVPNGNRIDIPMFFGFVGLFNLLLMWPLFVFLHITKIETFEWPNREQLTLLLLNGLLGTVVSEALWLWCGAFESLKVQLGCFLTSSLMATVATSMAIPIAFVADAILKHLDYSPLFYLGTIFMILGFLLVTAYTHFEKWDPVASALRCAYAKACRRTMSLRSGASGVACEQRESLMTSNTDSD</sequence>
<dbReference type="GO" id="GO:0016020">
    <property type="term" value="C:membrane"/>
    <property type="evidence" value="ECO:0007669"/>
    <property type="project" value="UniProtKB-SubCell"/>
</dbReference>
<name>N6SRM7_DENPD</name>
<proteinExistence type="inferred from homology"/>
<gene>
    <name evidence="9" type="ORF">D910_05670</name>
    <name evidence="8" type="ORF">YQE_13057</name>
</gene>
<evidence type="ECO:0000256" key="3">
    <source>
        <dbReference type="ARBA" id="ARBA00022692"/>
    </source>
</evidence>
<dbReference type="OMA" id="MYGVYTI"/>
<feature type="transmembrane region" description="Helical" evidence="7">
    <location>
        <begin position="268"/>
        <end position="289"/>
    </location>
</feature>
<dbReference type="PANTHER" id="PTHR23051">
    <property type="entry name" value="SOLUTE CARRIER FAMILY 35, MEMBER F5"/>
    <property type="match status" value="1"/>
</dbReference>
<evidence type="ECO:0000256" key="1">
    <source>
        <dbReference type="ARBA" id="ARBA00004141"/>
    </source>
</evidence>
<evidence type="ECO:0000313" key="8">
    <source>
        <dbReference type="EMBL" id="ENN70274.1"/>
    </source>
</evidence>
<dbReference type="Proteomes" id="UP000030742">
    <property type="component" value="Unassembled WGS sequence"/>
</dbReference>
<evidence type="ECO:0000256" key="5">
    <source>
        <dbReference type="ARBA" id="ARBA00023136"/>
    </source>
</evidence>
<keyword evidence="3 7" id="KW-0812">Transmembrane</keyword>
<feature type="non-terminal residue" evidence="8">
    <location>
        <position position="1"/>
    </location>
</feature>
<dbReference type="SUPFAM" id="SSF103481">
    <property type="entry name" value="Multidrug resistance efflux transporter EmrE"/>
    <property type="match status" value="1"/>
</dbReference>
<feature type="transmembrane region" description="Helical" evidence="7">
    <location>
        <begin position="15"/>
        <end position="32"/>
    </location>
</feature>
<feature type="transmembrane region" description="Helical" evidence="7">
    <location>
        <begin position="340"/>
        <end position="360"/>
    </location>
</feature>
<dbReference type="EMBL" id="KB741293">
    <property type="protein sequence ID" value="ENN70274.1"/>
    <property type="molecule type" value="Genomic_DNA"/>
</dbReference>
<comment type="similarity">
    <text evidence="2">Belongs to the SLC35F solute transporter family.</text>
</comment>
<evidence type="ECO:0000256" key="4">
    <source>
        <dbReference type="ARBA" id="ARBA00022989"/>
    </source>
</evidence>
<evidence type="ECO:0000313" key="9">
    <source>
        <dbReference type="EMBL" id="ERL88283.1"/>
    </source>
</evidence>
<dbReference type="HOGENOM" id="CLU_026578_2_1_1"/>